<dbReference type="Gene3D" id="6.10.140.2220">
    <property type="match status" value="1"/>
</dbReference>
<evidence type="ECO:0000313" key="2">
    <source>
        <dbReference type="EMBL" id="CAK9064404.1"/>
    </source>
</evidence>
<dbReference type="CDD" id="cd20071">
    <property type="entry name" value="SET_SMYD"/>
    <property type="match status" value="1"/>
</dbReference>
<dbReference type="Gene3D" id="2.170.270.10">
    <property type="entry name" value="SET domain"/>
    <property type="match status" value="1"/>
</dbReference>
<keyword evidence="3" id="KW-1185">Reference proteome</keyword>
<dbReference type="PANTHER" id="PTHR12197">
    <property type="entry name" value="HISTONE-LYSINE N-METHYLTRANSFERASE SMYD"/>
    <property type="match status" value="1"/>
</dbReference>
<proteinExistence type="predicted"/>
<organism evidence="2 3">
    <name type="scientific">Durusdinium trenchii</name>
    <dbReference type="NCBI Taxonomy" id="1381693"/>
    <lineage>
        <taxon>Eukaryota</taxon>
        <taxon>Sar</taxon>
        <taxon>Alveolata</taxon>
        <taxon>Dinophyceae</taxon>
        <taxon>Suessiales</taxon>
        <taxon>Symbiodiniaceae</taxon>
        <taxon>Durusdinium</taxon>
    </lineage>
</organism>
<dbReference type="Gene3D" id="1.10.220.160">
    <property type="match status" value="1"/>
</dbReference>
<feature type="domain" description="SET" evidence="1">
    <location>
        <begin position="6"/>
        <end position="262"/>
    </location>
</feature>
<dbReference type="PANTHER" id="PTHR12197:SF251">
    <property type="entry name" value="EG:BACR7C10.4 PROTEIN"/>
    <property type="match status" value="1"/>
</dbReference>
<evidence type="ECO:0000313" key="3">
    <source>
        <dbReference type="Proteomes" id="UP001642484"/>
    </source>
</evidence>
<comment type="caution">
    <text evidence="2">The sequence shown here is derived from an EMBL/GenBank/DDBJ whole genome shotgun (WGS) entry which is preliminary data.</text>
</comment>
<protein>
    <recommendedName>
        <fullName evidence="1">SET domain-containing protein</fullName>
    </recommendedName>
</protein>
<dbReference type="Pfam" id="PF00856">
    <property type="entry name" value="SET"/>
    <property type="match status" value="1"/>
</dbReference>
<dbReference type="InterPro" id="IPR046341">
    <property type="entry name" value="SET_dom_sf"/>
</dbReference>
<gene>
    <name evidence="2" type="ORF">CCMP2556_LOCUS31643</name>
</gene>
<dbReference type="PROSITE" id="PS50280">
    <property type="entry name" value="SET"/>
    <property type="match status" value="1"/>
</dbReference>
<dbReference type="Proteomes" id="UP001642484">
    <property type="component" value="Unassembled WGS sequence"/>
</dbReference>
<dbReference type="SUPFAM" id="SSF82199">
    <property type="entry name" value="SET domain"/>
    <property type="match status" value="1"/>
</dbReference>
<evidence type="ECO:0000259" key="1">
    <source>
        <dbReference type="PROSITE" id="PS50280"/>
    </source>
</evidence>
<sequence>MEPLPASLELRATRHAGRGLFARRGFAEGERTLQAAPVMVAIRKHAKGLRCRKCLSSSEEDWPYQCSSCGSTWCSDACRRSDGPKHEFECALLQGLEEQKKVSAEVRDNVALLISLHAFAASATTLEVMGEDQLTKRDRASPMLGLPDWDLMQEPLRRPGAKRRQRLRRDALQLYARLGGAATLPAATLRPAELDAALAAMPLNAFGLWERGEEDGHCLVPLASMMNHSCVPNCRYQVENGAISFYALRDIEVDEELTFSYIDDSSMSTAERKRFIRTSWDFECRCLRCTADGADAAPKGARMTTRTLWAVGTVRTVVDAAVEVNACQVSHIAAVLNSCAQMQWRDDHLLCGLTEALRCAAELRRGTVRDYAVCLQSLRRLNYCPWVGALRHAKKGLPVVQAYRKAPDPCTAVAFAEAPLADLVLTLRFAAEFSIQQVPQVRAEGLALCRERGS</sequence>
<accession>A0ABP0NPP0</accession>
<dbReference type="InterPro" id="IPR001214">
    <property type="entry name" value="SET_dom"/>
</dbReference>
<dbReference type="EMBL" id="CAXAMN010021906">
    <property type="protein sequence ID" value="CAK9064404.1"/>
    <property type="molecule type" value="Genomic_DNA"/>
</dbReference>
<reference evidence="2 3" key="1">
    <citation type="submission" date="2024-02" db="EMBL/GenBank/DDBJ databases">
        <authorList>
            <person name="Chen Y."/>
            <person name="Shah S."/>
            <person name="Dougan E. K."/>
            <person name="Thang M."/>
            <person name="Chan C."/>
        </authorList>
    </citation>
    <scope>NUCLEOTIDE SEQUENCE [LARGE SCALE GENOMIC DNA]</scope>
</reference>
<dbReference type="SMART" id="SM00317">
    <property type="entry name" value="SET"/>
    <property type="match status" value="1"/>
</dbReference>
<name>A0ABP0NPP0_9DINO</name>
<dbReference type="InterPro" id="IPR050869">
    <property type="entry name" value="H3K4_H4K5_MeTrfase"/>
</dbReference>